<protein>
    <submittedName>
        <fullName evidence="2">Uncharacterized protein</fullName>
    </submittedName>
</protein>
<reference evidence="2 3" key="1">
    <citation type="submission" date="2017-11" db="EMBL/GenBank/DDBJ databases">
        <title>De novo assembly and phasing of dikaryotic genomes from two isolates of Puccinia coronata f. sp. avenae, the causal agent of oat crown rust.</title>
        <authorList>
            <person name="Miller M.E."/>
            <person name="Zhang Y."/>
            <person name="Omidvar V."/>
            <person name="Sperschneider J."/>
            <person name="Schwessinger B."/>
            <person name="Raley C."/>
            <person name="Palmer J.M."/>
            <person name="Garnica D."/>
            <person name="Upadhyaya N."/>
            <person name="Rathjen J."/>
            <person name="Taylor J.M."/>
            <person name="Park R.F."/>
            <person name="Dodds P.N."/>
            <person name="Hirsch C.D."/>
            <person name="Kianian S.F."/>
            <person name="Figueroa M."/>
        </authorList>
    </citation>
    <scope>NUCLEOTIDE SEQUENCE [LARGE SCALE GENOMIC DNA]</scope>
    <source>
        <strain evidence="2">12SD80</strain>
    </source>
</reference>
<dbReference type="EMBL" id="PGCI01000338">
    <property type="protein sequence ID" value="PLW29229.1"/>
    <property type="molecule type" value="Genomic_DNA"/>
</dbReference>
<gene>
    <name evidence="2" type="ORF">PCASD_20891</name>
</gene>
<dbReference type="Proteomes" id="UP000235392">
    <property type="component" value="Unassembled WGS sequence"/>
</dbReference>
<sequence length="515" mass="57055">MPSHLRNGKDLSFEQLRAAKRDAEQRRQQQRVAEIVARQSAIEPLSPSDHLGEYDQLPSVGNPNSTSYSLSAVRQISAVGQTSTVGESSVVEQHAVYPSSVVEQNRIVDPNVAPCDPPSGGYSFSPAALERLRRSREQQFDAHGSRRNRPARDGASLPARPGYSALGSFLPGSVHGNRIEPFNACPPPSGETALCGLAQGSPASIDGRVYDADTDSPLSPHERIPKKGNVDRPLTLQPGGPQGQGNGQWLLFVNAKETNNYRLMRIALNQAMSTQDTIKSLFGTEQMMSVSDSWLARDELARLEHSLQIPPQPMAEPPTARLQSQLNMPADRPPSTYQARMPPPEHQVHRAPAVQQQHQQLQPPPPPPPPPPPLTTAEAPRQASELMAPPPVPGQMIPGTGRRPEIHQPAAQRPYPPPPYPEEEGYYAQEPYDPQQQHLRHAHPQWAPYQANGDQASRPYPRNRRRIDPMTRMLQVGNFFMRAERVMNRMQRRRTRGGRDNRMPPLAQLPPGNPQ</sequence>
<feature type="region of interest" description="Disordered" evidence="1">
    <location>
        <begin position="1"/>
        <end position="67"/>
    </location>
</feature>
<feature type="compositionally biased region" description="Low complexity" evidence="1">
    <location>
        <begin position="30"/>
        <end position="39"/>
    </location>
</feature>
<accession>A0A2N5TUU3</accession>
<feature type="region of interest" description="Disordered" evidence="1">
    <location>
        <begin position="308"/>
        <end position="470"/>
    </location>
</feature>
<feature type="compositionally biased region" description="Basic and acidic residues" evidence="1">
    <location>
        <begin position="7"/>
        <end position="27"/>
    </location>
</feature>
<name>A0A2N5TUU3_9BASI</name>
<evidence type="ECO:0000313" key="3">
    <source>
        <dbReference type="Proteomes" id="UP000235392"/>
    </source>
</evidence>
<feature type="region of interest" description="Disordered" evidence="1">
    <location>
        <begin position="487"/>
        <end position="515"/>
    </location>
</feature>
<evidence type="ECO:0000313" key="2">
    <source>
        <dbReference type="EMBL" id="PLW29229.1"/>
    </source>
</evidence>
<feature type="region of interest" description="Disordered" evidence="1">
    <location>
        <begin position="136"/>
        <end position="159"/>
    </location>
</feature>
<dbReference type="AlphaFoldDB" id="A0A2N5TUU3"/>
<feature type="compositionally biased region" description="Pro residues" evidence="1">
    <location>
        <begin position="362"/>
        <end position="374"/>
    </location>
</feature>
<comment type="caution">
    <text evidence="2">The sequence shown here is derived from an EMBL/GenBank/DDBJ whole genome shotgun (WGS) entry which is preliminary data.</text>
</comment>
<organism evidence="2 3">
    <name type="scientific">Puccinia coronata f. sp. avenae</name>
    <dbReference type="NCBI Taxonomy" id="200324"/>
    <lineage>
        <taxon>Eukaryota</taxon>
        <taxon>Fungi</taxon>
        <taxon>Dikarya</taxon>
        <taxon>Basidiomycota</taxon>
        <taxon>Pucciniomycotina</taxon>
        <taxon>Pucciniomycetes</taxon>
        <taxon>Pucciniales</taxon>
        <taxon>Pucciniaceae</taxon>
        <taxon>Puccinia</taxon>
    </lineage>
</organism>
<proteinExistence type="predicted"/>
<evidence type="ECO:0000256" key="1">
    <source>
        <dbReference type="SAM" id="MobiDB-lite"/>
    </source>
</evidence>